<dbReference type="EMBL" id="CALNXI010000070">
    <property type="protein sequence ID" value="CAH3017764.1"/>
    <property type="molecule type" value="Genomic_DNA"/>
</dbReference>
<keyword evidence="7 10" id="KW-1133">Transmembrane helix</keyword>
<feature type="transmembrane region" description="Helical" evidence="10">
    <location>
        <begin position="302"/>
        <end position="321"/>
    </location>
</feature>
<evidence type="ECO:0000256" key="8">
    <source>
        <dbReference type="ARBA" id="ARBA00023136"/>
    </source>
</evidence>
<feature type="region of interest" description="Disordered" evidence="9">
    <location>
        <begin position="729"/>
        <end position="755"/>
    </location>
</feature>
<dbReference type="SUPFAM" id="SSF90123">
    <property type="entry name" value="ABC transporter transmembrane region"/>
    <property type="match status" value="2"/>
</dbReference>
<dbReference type="SMART" id="SM00382">
    <property type="entry name" value="AAA"/>
    <property type="match status" value="2"/>
</dbReference>
<keyword evidence="14" id="KW-1185">Reference proteome</keyword>
<dbReference type="CDD" id="cd03250">
    <property type="entry name" value="ABCC_MRP_domain1"/>
    <property type="match status" value="1"/>
</dbReference>
<evidence type="ECO:0008006" key="15">
    <source>
        <dbReference type="Google" id="ProtNLM"/>
    </source>
</evidence>
<keyword evidence="2" id="KW-0813">Transport</keyword>
<feature type="transmembrane region" description="Helical" evidence="10">
    <location>
        <begin position="226"/>
        <end position="249"/>
    </location>
</feature>
<feature type="region of interest" description="Disordered" evidence="9">
    <location>
        <begin position="122"/>
        <end position="163"/>
    </location>
</feature>
<feature type="transmembrane region" description="Helical" evidence="10">
    <location>
        <begin position="837"/>
        <end position="864"/>
    </location>
</feature>
<dbReference type="Gene3D" id="1.20.1560.10">
    <property type="entry name" value="ABC transporter type 1, transmembrane domain"/>
    <property type="match status" value="2"/>
</dbReference>
<gene>
    <name evidence="13" type="ORF">PEVE_00039612</name>
</gene>
<dbReference type="SUPFAM" id="SSF52540">
    <property type="entry name" value="P-loop containing nucleoside triphosphate hydrolases"/>
    <property type="match status" value="2"/>
</dbReference>
<dbReference type="InterPro" id="IPR050173">
    <property type="entry name" value="ABC_transporter_C-like"/>
</dbReference>
<dbReference type="PROSITE" id="PS00211">
    <property type="entry name" value="ABC_TRANSPORTER_1"/>
    <property type="match status" value="2"/>
</dbReference>
<evidence type="ECO:0000256" key="1">
    <source>
        <dbReference type="ARBA" id="ARBA00004128"/>
    </source>
</evidence>
<organism evidence="13 14">
    <name type="scientific">Porites evermanni</name>
    <dbReference type="NCBI Taxonomy" id="104178"/>
    <lineage>
        <taxon>Eukaryota</taxon>
        <taxon>Metazoa</taxon>
        <taxon>Cnidaria</taxon>
        <taxon>Anthozoa</taxon>
        <taxon>Hexacorallia</taxon>
        <taxon>Scleractinia</taxon>
        <taxon>Fungiina</taxon>
        <taxon>Poritidae</taxon>
        <taxon>Porites</taxon>
    </lineage>
</organism>
<keyword evidence="6" id="KW-0067">ATP-binding</keyword>
<dbReference type="Pfam" id="PF00664">
    <property type="entry name" value="ABC_membrane"/>
    <property type="match status" value="2"/>
</dbReference>
<dbReference type="Pfam" id="PF00005">
    <property type="entry name" value="ABC_tran"/>
    <property type="match status" value="2"/>
</dbReference>
<dbReference type="Gene3D" id="3.40.50.300">
    <property type="entry name" value="P-loop containing nucleotide triphosphate hydrolases"/>
    <property type="match status" value="2"/>
</dbReference>
<accession>A0ABN8LRU2</accession>
<comment type="subcellular location">
    <subcellularLocation>
        <location evidence="1">Vacuole membrane</location>
        <topology evidence="1">Multi-pass membrane protein</topology>
    </subcellularLocation>
</comment>
<dbReference type="PROSITE" id="PS50929">
    <property type="entry name" value="ABC_TM1F"/>
    <property type="match status" value="2"/>
</dbReference>
<dbReference type="InterPro" id="IPR003439">
    <property type="entry name" value="ABC_transporter-like_ATP-bd"/>
</dbReference>
<evidence type="ECO:0000256" key="6">
    <source>
        <dbReference type="ARBA" id="ARBA00022840"/>
    </source>
</evidence>
<dbReference type="InterPro" id="IPR003593">
    <property type="entry name" value="AAA+_ATPase"/>
</dbReference>
<comment type="caution">
    <text evidence="13">The sequence shown here is derived from an EMBL/GenBank/DDBJ whole genome shotgun (WGS) entry which is preliminary data.</text>
</comment>
<feature type="compositionally biased region" description="Basic and acidic residues" evidence="9">
    <location>
        <begin position="123"/>
        <end position="151"/>
    </location>
</feature>
<dbReference type="CDD" id="cd18603">
    <property type="entry name" value="ABC_6TM_MRP1_2_3_6_D2_like"/>
    <property type="match status" value="1"/>
</dbReference>
<protein>
    <recommendedName>
        <fullName evidence="15">Multidrug resistance-associated protein 1-like</fullName>
    </recommendedName>
</protein>
<evidence type="ECO:0000256" key="3">
    <source>
        <dbReference type="ARBA" id="ARBA00022692"/>
    </source>
</evidence>
<feature type="domain" description="ABC transmembrane type-1" evidence="12">
    <location>
        <begin position="183"/>
        <end position="468"/>
    </location>
</feature>
<evidence type="ECO:0000256" key="10">
    <source>
        <dbReference type="SAM" id="Phobius"/>
    </source>
</evidence>
<feature type="transmembrane region" description="Helical" evidence="10">
    <location>
        <begin position="444"/>
        <end position="467"/>
    </location>
</feature>
<dbReference type="PROSITE" id="PS50893">
    <property type="entry name" value="ABC_TRANSPORTER_2"/>
    <property type="match status" value="2"/>
</dbReference>
<dbReference type="InterPro" id="IPR011527">
    <property type="entry name" value="ABC1_TM_dom"/>
</dbReference>
<evidence type="ECO:0000313" key="14">
    <source>
        <dbReference type="Proteomes" id="UP001159427"/>
    </source>
</evidence>
<keyword evidence="3 10" id="KW-0812">Transmembrane</keyword>
<dbReference type="PANTHER" id="PTHR24223:SF443">
    <property type="entry name" value="MULTIDRUG-RESISTANCE LIKE PROTEIN 1, ISOFORM I"/>
    <property type="match status" value="1"/>
</dbReference>
<feature type="transmembrane region" description="Helical" evidence="10">
    <location>
        <begin position="404"/>
        <end position="432"/>
    </location>
</feature>
<feature type="compositionally biased region" description="Polar residues" evidence="9">
    <location>
        <begin position="729"/>
        <end position="740"/>
    </location>
</feature>
<feature type="transmembrane region" description="Helical" evidence="10">
    <location>
        <begin position="791"/>
        <end position="810"/>
    </location>
</feature>
<evidence type="ECO:0000256" key="9">
    <source>
        <dbReference type="SAM" id="MobiDB-lite"/>
    </source>
</evidence>
<feature type="domain" description="ABC transporter" evidence="11">
    <location>
        <begin position="1117"/>
        <end position="1349"/>
    </location>
</feature>
<evidence type="ECO:0000256" key="4">
    <source>
        <dbReference type="ARBA" id="ARBA00022737"/>
    </source>
</evidence>
<dbReference type="InterPro" id="IPR027417">
    <property type="entry name" value="P-loop_NTPase"/>
</dbReference>
<dbReference type="InterPro" id="IPR017871">
    <property type="entry name" value="ABC_transporter-like_CS"/>
</dbReference>
<feature type="compositionally biased region" description="Basic residues" evidence="9">
    <location>
        <begin position="152"/>
        <end position="161"/>
    </location>
</feature>
<proteinExistence type="predicted"/>
<evidence type="ECO:0000256" key="5">
    <source>
        <dbReference type="ARBA" id="ARBA00022741"/>
    </source>
</evidence>
<keyword evidence="5" id="KW-0547">Nucleotide-binding</keyword>
<keyword evidence="8 10" id="KW-0472">Membrane</keyword>
<feature type="transmembrane region" description="Helical" evidence="10">
    <location>
        <begin position="327"/>
        <end position="351"/>
    </location>
</feature>
<dbReference type="Proteomes" id="UP001159427">
    <property type="component" value="Unassembled WGS sequence"/>
</dbReference>
<dbReference type="PANTHER" id="PTHR24223">
    <property type="entry name" value="ATP-BINDING CASSETTE SUB-FAMILY C"/>
    <property type="match status" value="1"/>
</dbReference>
<evidence type="ECO:0000259" key="11">
    <source>
        <dbReference type="PROSITE" id="PS50893"/>
    </source>
</evidence>
<evidence type="ECO:0000313" key="13">
    <source>
        <dbReference type="EMBL" id="CAH3017764.1"/>
    </source>
</evidence>
<feature type="transmembrane region" description="Helical" evidence="10">
    <location>
        <begin position="1018"/>
        <end position="1041"/>
    </location>
</feature>
<dbReference type="CDD" id="cd18595">
    <property type="entry name" value="ABC_6TM_MRP1_2_3_6_D1_like"/>
    <property type="match status" value="1"/>
</dbReference>
<evidence type="ECO:0000256" key="7">
    <source>
        <dbReference type="ARBA" id="ARBA00022989"/>
    </source>
</evidence>
<evidence type="ECO:0000256" key="2">
    <source>
        <dbReference type="ARBA" id="ARBA00022448"/>
    </source>
</evidence>
<feature type="transmembrane region" description="Helical" evidence="10">
    <location>
        <begin position="937"/>
        <end position="957"/>
    </location>
</feature>
<feature type="domain" description="ABC transporter" evidence="11">
    <location>
        <begin position="500"/>
        <end position="724"/>
    </location>
</feature>
<feature type="transmembrane region" description="Helical" evidence="10">
    <location>
        <begin position="913"/>
        <end position="931"/>
    </location>
</feature>
<evidence type="ECO:0000259" key="12">
    <source>
        <dbReference type="PROSITE" id="PS50929"/>
    </source>
</evidence>
<reference evidence="13 14" key="1">
    <citation type="submission" date="2022-05" db="EMBL/GenBank/DDBJ databases">
        <authorList>
            <consortium name="Genoscope - CEA"/>
            <person name="William W."/>
        </authorList>
    </citation>
    <scope>NUCLEOTIDE SEQUENCE [LARGE SCALE GENOMIC DNA]</scope>
</reference>
<feature type="domain" description="ABC transmembrane type-1" evidence="12">
    <location>
        <begin position="820"/>
        <end position="990"/>
    </location>
</feature>
<keyword evidence="4" id="KW-0677">Repeat</keyword>
<name>A0ABN8LRU2_9CNID</name>
<dbReference type="InterPro" id="IPR036640">
    <property type="entry name" value="ABC1_TM_sf"/>
</dbReference>
<dbReference type="CDD" id="cd03244">
    <property type="entry name" value="ABCC_MRP_domain2"/>
    <property type="match status" value="1"/>
</dbReference>
<sequence>MRRRIKSFAAGPFEISPEQRSLSSEQSWNFVVQKNHISFWRAAQAILPPTRQHDHNFPLMIFGLQLEVLSRTKGNGIINTGYKRPLEDKDLWALRREDQASYIVPRLKRKWLEQQRKCRRLKAKETEEKEGNNEDNDCKETDRLLADEGDRQKKKRGKKTKERNPSLAKTLWSGLFGVDFAKAVMFQLLNDLLVFIQPQLLRLLVEYTDREHKSDLFGEWKEWKGYLYAGAMLVTACIQSLAFGQFVYLMNTIGMRINTALIGLVYEKALMVKFKSHGESTAGELVNLMSVDAQRVMRVMTFINNFWSSPLRIGVALYLLYNTLGISVLAGIGVVLLALPLFGVFSSRMFALQGEQMTKKDERLKLINEVLKGMKVLKLYAWEQSFMREIKQTRNKELRILRNIGFWFSGLLFLFNTAPTLIFIVTFIVYVFTGQQLIASKAFYALSLINVMSVPLLAFPDIISALIMAKVSLKRLQDFLNCEELDPSNVQKIKFSPSAVAIENASFAWSVKDAPVLRQISLRIPSGSLIAIVGQVGSGKSTLLSAILGETEKLQGRVSVQGSVAYVSQQAWIQHNTVRENILFGKAYDSTRYEQVIDSCALRPDLDILQAGDSTEIGERGINLSGGQKQRVSLARAVYFNADIYLLDDPLSAVDTHVGKHIFDKVVGPKGILKNKTRLLVTHGVHFLPQVDQIIVIEDGRISECGTYSELLANSGAFAEFLHTYASENHSPNSSGQLERSISRDPARTSTSANVDAVKDLQKPDEEEKGKMIDKEISETGRVKFSVLLSYLKSMGICITVATIIFALLMEACKVSTRFWLAYWIIDTNTTNDPRNFYVGVYGGITLGQVVFSVLTFTLIVVGAQRASRRLHNKLLENIMRAPMSFFDTTPLGRIVNRFSNDMDVIDEGLYQIWSLFLSVLLDLFGIIVAIGYTTPLFLLVLPLLGALYFYFQKVFVASSRQLKRIESVRRSPIYSHFLETINGASTIRAKSCPFHLYPCKMHVLEKRMLHYNSMGNLLWLPVRLHFIGGFLTLFAALFAVVSRDSIFSALVGMSLTFSLETTEVLNMLVLMTSLLETELVSVERVKEYSVIDTEAEWIKPDHRPPDDWPNTGGVVIEELDLRYREGLPLVLKQINCDIKPGEKIGVVGRTGAGKSSLTLALFRILERTGGRILIDGIDIASIGLQDLRSRLTIIPQEPVLFCGSIRFNLDPFNKHSDDELWTVMEVSHLKSFVSGLNDGLQHKITEGGENLSVGQRQLLCLARALLRDSKVLVLDEATAAVDLETDDLIQQTIRREFADRTVFTIAHRLNTIMDYDRILVLDNGVIFEFDTPEKLLKQESLFMKMAKAANLA</sequence>